<dbReference type="AlphaFoldDB" id="A0AAV2MT12"/>
<evidence type="ECO:0000256" key="1">
    <source>
        <dbReference type="SAM" id="MobiDB-lite"/>
    </source>
</evidence>
<protein>
    <submittedName>
        <fullName evidence="2">Uncharacterized protein</fullName>
    </submittedName>
</protein>
<organism evidence="2 3">
    <name type="scientific">Knipowitschia caucasica</name>
    <name type="common">Caucasian dwarf goby</name>
    <name type="synonym">Pomatoschistus caucasicus</name>
    <dbReference type="NCBI Taxonomy" id="637954"/>
    <lineage>
        <taxon>Eukaryota</taxon>
        <taxon>Metazoa</taxon>
        <taxon>Chordata</taxon>
        <taxon>Craniata</taxon>
        <taxon>Vertebrata</taxon>
        <taxon>Euteleostomi</taxon>
        <taxon>Actinopterygii</taxon>
        <taxon>Neopterygii</taxon>
        <taxon>Teleostei</taxon>
        <taxon>Neoteleostei</taxon>
        <taxon>Acanthomorphata</taxon>
        <taxon>Gobiaria</taxon>
        <taxon>Gobiiformes</taxon>
        <taxon>Gobioidei</taxon>
        <taxon>Gobiidae</taxon>
        <taxon>Gobiinae</taxon>
        <taxon>Knipowitschia</taxon>
    </lineage>
</organism>
<keyword evidence="3" id="KW-1185">Reference proteome</keyword>
<dbReference type="Proteomes" id="UP001497482">
    <property type="component" value="Chromosome 9"/>
</dbReference>
<sequence>MASGKKSAPLSSLAAYGESEPDSDSDSDASESRGACLVYGYGEDDLSKTEDAGEKTFAEEESGGSISEMEESDEGRDANDVEVTEAETRDPRELVEEGDSRH</sequence>
<feature type="compositionally biased region" description="Basic and acidic residues" evidence="1">
    <location>
        <begin position="86"/>
        <end position="102"/>
    </location>
</feature>
<feature type="region of interest" description="Disordered" evidence="1">
    <location>
        <begin position="1"/>
        <end position="102"/>
    </location>
</feature>
<feature type="compositionally biased region" description="Acidic residues" evidence="1">
    <location>
        <begin position="68"/>
        <end position="85"/>
    </location>
</feature>
<reference evidence="2 3" key="1">
    <citation type="submission" date="2024-04" db="EMBL/GenBank/DDBJ databases">
        <authorList>
            <person name="Waldvogel A.-M."/>
            <person name="Schoenle A."/>
        </authorList>
    </citation>
    <scope>NUCLEOTIDE SEQUENCE [LARGE SCALE GENOMIC DNA]</scope>
</reference>
<gene>
    <name evidence="2" type="ORF">KC01_LOCUS42374</name>
</gene>
<accession>A0AAV2MT12</accession>
<feature type="compositionally biased region" description="Acidic residues" evidence="1">
    <location>
        <begin position="19"/>
        <end position="29"/>
    </location>
</feature>
<feature type="compositionally biased region" description="Basic and acidic residues" evidence="1">
    <location>
        <begin position="45"/>
        <end position="58"/>
    </location>
</feature>
<evidence type="ECO:0000313" key="3">
    <source>
        <dbReference type="Proteomes" id="UP001497482"/>
    </source>
</evidence>
<evidence type="ECO:0000313" key="2">
    <source>
        <dbReference type="EMBL" id="CAL1616661.1"/>
    </source>
</evidence>
<name>A0AAV2MT12_KNICA</name>
<proteinExistence type="predicted"/>
<dbReference type="EMBL" id="OZ035831">
    <property type="protein sequence ID" value="CAL1616661.1"/>
    <property type="molecule type" value="Genomic_DNA"/>
</dbReference>